<protein>
    <submittedName>
        <fullName evidence="2">Uncharacterized protein</fullName>
    </submittedName>
</protein>
<reference evidence="2 3" key="1">
    <citation type="submission" date="2020-04" db="EMBL/GenBank/DDBJ databases">
        <authorList>
            <person name="Laetsch R D."/>
            <person name="Stevens L."/>
            <person name="Kumar S."/>
            <person name="Blaxter L. M."/>
        </authorList>
    </citation>
    <scope>NUCLEOTIDE SEQUENCE [LARGE SCALE GENOMIC DNA]</scope>
</reference>
<organism evidence="2 3">
    <name type="scientific">Caenorhabditis bovis</name>
    <dbReference type="NCBI Taxonomy" id="2654633"/>
    <lineage>
        <taxon>Eukaryota</taxon>
        <taxon>Metazoa</taxon>
        <taxon>Ecdysozoa</taxon>
        <taxon>Nematoda</taxon>
        <taxon>Chromadorea</taxon>
        <taxon>Rhabditida</taxon>
        <taxon>Rhabditina</taxon>
        <taxon>Rhabditomorpha</taxon>
        <taxon>Rhabditoidea</taxon>
        <taxon>Rhabditidae</taxon>
        <taxon>Peloderinae</taxon>
        <taxon>Caenorhabditis</taxon>
    </lineage>
</organism>
<gene>
    <name evidence="2" type="ORF">CBOVIS_LOCUS4604</name>
</gene>
<dbReference type="EMBL" id="CADEPM010000003">
    <property type="protein sequence ID" value="CAB3401923.1"/>
    <property type="molecule type" value="Genomic_DNA"/>
</dbReference>
<keyword evidence="3" id="KW-1185">Reference proteome</keyword>
<dbReference type="AlphaFoldDB" id="A0A8S1EPF4"/>
<feature type="region of interest" description="Disordered" evidence="1">
    <location>
        <begin position="414"/>
        <end position="484"/>
    </location>
</feature>
<name>A0A8S1EPF4_9PELO</name>
<feature type="compositionally biased region" description="Polar residues" evidence="1">
    <location>
        <begin position="416"/>
        <end position="425"/>
    </location>
</feature>
<sequence>MKCLSQIANADSSSMSGSERDQLIDMFVEVISSIKDVEVMCRRKHETVVSLIDFITIFHDNHSQLLEKEFPNPTRNAKVKAHHLKAMTIVKEATMYGNIILFDRAIRFWNNLSIKLANEAHKFGVHLQHYRQNLHEVYPVLKDQLLRVSFDPSNNNNAVIPTMLPTAESVQILRNTVENLDRLFEDESSVKRNDANALMRPTSDEDGGGILKAMAMLQLDFGEIRRIVAQIPRLPTNADADVAQPAETSTSPILQKFIDSMEPELIIDEEISSIHQVIMIDDKVDEVETEKVVEKNEAEEFVEDVDDDSFIYKRWIHASNTIIPEPYLLQIPEEELQALKMSCPPKSKVHSRTISPIEKKLSPPGMPAIKFFMRRASLNRAGEPVSMFPDDLKPDEPKRAYFYFSYARRSGAVASGSITPTTSSHSSERCKDSTDATQTVKVDSNARKRKVLNWESTSSSDEEDQKNKSVNDSRNVKILKKRPAASSKRLKIEVKAGEISKAAKPEMKRADNPSKKGHEVSSCLTELLNLAGNSVTL</sequence>
<feature type="compositionally biased region" description="Basic and acidic residues" evidence="1">
    <location>
        <begin position="465"/>
        <end position="475"/>
    </location>
</feature>
<proteinExistence type="predicted"/>
<evidence type="ECO:0000313" key="3">
    <source>
        <dbReference type="Proteomes" id="UP000494206"/>
    </source>
</evidence>
<comment type="caution">
    <text evidence="2">The sequence shown here is derived from an EMBL/GenBank/DDBJ whole genome shotgun (WGS) entry which is preliminary data.</text>
</comment>
<accession>A0A8S1EPF4</accession>
<dbReference type="Proteomes" id="UP000494206">
    <property type="component" value="Unassembled WGS sequence"/>
</dbReference>
<evidence type="ECO:0000256" key="1">
    <source>
        <dbReference type="SAM" id="MobiDB-lite"/>
    </source>
</evidence>
<evidence type="ECO:0000313" key="2">
    <source>
        <dbReference type="EMBL" id="CAB3401923.1"/>
    </source>
</evidence>